<dbReference type="GO" id="GO:0005829">
    <property type="term" value="C:cytosol"/>
    <property type="evidence" value="ECO:0007669"/>
    <property type="project" value="TreeGrafter"/>
</dbReference>
<dbReference type="PROSITE" id="PS00519">
    <property type="entry name" value="HTH_ASNC_1"/>
    <property type="match status" value="1"/>
</dbReference>
<dbReference type="InterPro" id="IPR019888">
    <property type="entry name" value="Tscrpt_reg_AsnC-like"/>
</dbReference>
<dbReference type="GO" id="GO:0043565">
    <property type="term" value="F:sequence-specific DNA binding"/>
    <property type="evidence" value="ECO:0007669"/>
    <property type="project" value="InterPro"/>
</dbReference>
<dbReference type="Pfam" id="PF13412">
    <property type="entry name" value="HTH_24"/>
    <property type="match status" value="1"/>
</dbReference>
<evidence type="ECO:0000259" key="4">
    <source>
        <dbReference type="PROSITE" id="PS50956"/>
    </source>
</evidence>
<protein>
    <submittedName>
        <fullName evidence="5">DNA-binding transcriptional regulator, Lrp family</fullName>
    </submittedName>
</protein>
<dbReference type="GO" id="GO:0043200">
    <property type="term" value="P:response to amino acid"/>
    <property type="evidence" value="ECO:0007669"/>
    <property type="project" value="TreeGrafter"/>
</dbReference>
<feature type="domain" description="HTH asnC-type" evidence="4">
    <location>
        <begin position="3"/>
        <end position="64"/>
    </location>
</feature>
<dbReference type="InterPro" id="IPR019887">
    <property type="entry name" value="Tscrpt_reg_AsnC/Lrp_C"/>
</dbReference>
<keyword evidence="6" id="KW-1185">Reference proteome</keyword>
<evidence type="ECO:0000256" key="2">
    <source>
        <dbReference type="ARBA" id="ARBA00023125"/>
    </source>
</evidence>
<dbReference type="SMART" id="SM00344">
    <property type="entry name" value="HTH_ASNC"/>
    <property type="match status" value="1"/>
</dbReference>
<dbReference type="AlphaFoldDB" id="A0A1M5MBC1"/>
<dbReference type="InterPro" id="IPR011008">
    <property type="entry name" value="Dimeric_a/b-barrel"/>
</dbReference>
<dbReference type="SUPFAM" id="SSF46785">
    <property type="entry name" value="Winged helix' DNA-binding domain"/>
    <property type="match status" value="1"/>
</dbReference>
<organism evidence="5 6">
    <name type="scientific">Kaistia soli DSM 19436</name>
    <dbReference type="NCBI Taxonomy" id="1122133"/>
    <lineage>
        <taxon>Bacteria</taxon>
        <taxon>Pseudomonadati</taxon>
        <taxon>Pseudomonadota</taxon>
        <taxon>Alphaproteobacteria</taxon>
        <taxon>Hyphomicrobiales</taxon>
        <taxon>Kaistiaceae</taxon>
        <taxon>Kaistia</taxon>
    </lineage>
</organism>
<dbReference type="CDD" id="cd00090">
    <property type="entry name" value="HTH_ARSR"/>
    <property type="match status" value="1"/>
</dbReference>
<name>A0A1M5MBC1_9HYPH</name>
<dbReference type="Gene3D" id="3.30.70.920">
    <property type="match status" value="1"/>
</dbReference>
<dbReference type="EMBL" id="FQUP01000007">
    <property type="protein sequence ID" value="SHG74590.1"/>
    <property type="molecule type" value="Genomic_DNA"/>
</dbReference>
<reference evidence="5 6" key="1">
    <citation type="submission" date="2016-11" db="EMBL/GenBank/DDBJ databases">
        <authorList>
            <person name="Jaros S."/>
            <person name="Januszkiewicz K."/>
            <person name="Wedrychowicz H."/>
        </authorList>
    </citation>
    <scope>NUCLEOTIDE SEQUENCE [LARGE SCALE GENOMIC DNA]</scope>
    <source>
        <strain evidence="5 6">DSM 19436</strain>
    </source>
</reference>
<evidence type="ECO:0000256" key="1">
    <source>
        <dbReference type="ARBA" id="ARBA00023015"/>
    </source>
</evidence>
<dbReference type="InterPro" id="IPR036388">
    <property type="entry name" value="WH-like_DNA-bd_sf"/>
</dbReference>
<sequence length="153" mass="16707">MQLDDFDRRIVGALAREGRLSAVELAERIGLSASAVTRRLQRLETGGVIAGYRAVVDPNALGLGITAFVEISLDRQNDEALKAFEAAARKCPNILSLYLMSGSSDYLLRIVARDLPDFERLHANVLGHLPGVARIESKFALREAIERPLVPIG</sequence>
<dbReference type="InterPro" id="IPR036390">
    <property type="entry name" value="WH_DNA-bd_sf"/>
</dbReference>
<dbReference type="InterPro" id="IPR019885">
    <property type="entry name" value="Tscrpt_reg_HTH_AsnC-type_CS"/>
</dbReference>
<dbReference type="PROSITE" id="PS50956">
    <property type="entry name" value="HTH_ASNC_2"/>
    <property type="match status" value="1"/>
</dbReference>
<dbReference type="OrthoDB" id="8085200at2"/>
<dbReference type="PANTHER" id="PTHR30154">
    <property type="entry name" value="LEUCINE-RESPONSIVE REGULATORY PROTEIN"/>
    <property type="match status" value="1"/>
</dbReference>
<dbReference type="InterPro" id="IPR000485">
    <property type="entry name" value="AsnC-type_HTH_dom"/>
</dbReference>
<dbReference type="GO" id="GO:0006355">
    <property type="term" value="P:regulation of DNA-templated transcription"/>
    <property type="evidence" value="ECO:0007669"/>
    <property type="project" value="UniProtKB-ARBA"/>
</dbReference>
<keyword evidence="1" id="KW-0805">Transcription regulation</keyword>
<gene>
    <name evidence="5" type="ORF">SAMN02745157_4741</name>
</gene>
<dbReference type="Proteomes" id="UP000184485">
    <property type="component" value="Unassembled WGS sequence"/>
</dbReference>
<keyword evidence="2 5" id="KW-0238">DNA-binding</keyword>
<keyword evidence="3" id="KW-0804">Transcription</keyword>
<evidence type="ECO:0000313" key="5">
    <source>
        <dbReference type="EMBL" id="SHG74590.1"/>
    </source>
</evidence>
<dbReference type="RefSeq" id="WP_073058046.1">
    <property type="nucleotide sequence ID" value="NZ_FQUP01000007.1"/>
</dbReference>
<proteinExistence type="predicted"/>
<dbReference type="InterPro" id="IPR011991">
    <property type="entry name" value="ArsR-like_HTH"/>
</dbReference>
<accession>A0A1M5MBC1</accession>
<dbReference type="Gene3D" id="1.10.10.10">
    <property type="entry name" value="Winged helix-like DNA-binding domain superfamily/Winged helix DNA-binding domain"/>
    <property type="match status" value="1"/>
</dbReference>
<evidence type="ECO:0000313" key="6">
    <source>
        <dbReference type="Proteomes" id="UP000184485"/>
    </source>
</evidence>
<dbReference type="PRINTS" id="PR00033">
    <property type="entry name" value="HTHASNC"/>
</dbReference>
<dbReference type="PANTHER" id="PTHR30154:SF46">
    <property type="entry name" value="TRANSCRIPTIONAL REGULATORY PROTEIN"/>
    <property type="match status" value="1"/>
</dbReference>
<evidence type="ECO:0000256" key="3">
    <source>
        <dbReference type="ARBA" id="ARBA00023163"/>
    </source>
</evidence>
<dbReference type="Pfam" id="PF01037">
    <property type="entry name" value="AsnC_trans_reg"/>
    <property type="match status" value="1"/>
</dbReference>
<dbReference type="SUPFAM" id="SSF54909">
    <property type="entry name" value="Dimeric alpha+beta barrel"/>
    <property type="match status" value="1"/>
</dbReference>
<dbReference type="STRING" id="1122133.SAMN02745157_4741"/>